<dbReference type="InterPro" id="IPR001173">
    <property type="entry name" value="Glyco_trans_2-like"/>
</dbReference>
<keyword evidence="3" id="KW-0808">Transferase</keyword>
<dbReference type="Proteomes" id="UP000215731">
    <property type="component" value="Unassembled WGS sequence"/>
</dbReference>
<evidence type="ECO:0000256" key="3">
    <source>
        <dbReference type="ARBA" id="ARBA00022679"/>
    </source>
</evidence>
<evidence type="ECO:0000256" key="2">
    <source>
        <dbReference type="ARBA" id="ARBA00022676"/>
    </source>
</evidence>
<comment type="similarity">
    <text evidence="1">Belongs to the glycosyltransferase 2 family.</text>
</comment>
<dbReference type="RefSeq" id="WP_094552929.1">
    <property type="nucleotide sequence ID" value="NZ_JAQLUF010000002.1"/>
</dbReference>
<accession>A0A256J3I4</accession>
<dbReference type="EMBL" id="NHOZ01000066">
    <property type="protein sequence ID" value="OYR63394.1"/>
    <property type="molecule type" value="Genomic_DNA"/>
</dbReference>
<dbReference type="InterPro" id="IPR029044">
    <property type="entry name" value="Nucleotide-diphossugar_trans"/>
</dbReference>
<dbReference type="PANTHER" id="PTHR43179">
    <property type="entry name" value="RHAMNOSYLTRANSFERASE WBBL"/>
    <property type="match status" value="1"/>
</dbReference>
<organism evidence="5 6">
    <name type="scientific">Halorubrum ezzemoulense</name>
    <name type="common">Halorubrum chaoviator</name>
    <dbReference type="NCBI Taxonomy" id="337243"/>
    <lineage>
        <taxon>Archaea</taxon>
        <taxon>Methanobacteriati</taxon>
        <taxon>Methanobacteriota</taxon>
        <taxon>Stenosarchaea group</taxon>
        <taxon>Halobacteria</taxon>
        <taxon>Halobacteriales</taxon>
        <taxon>Haloferacaceae</taxon>
        <taxon>Halorubrum</taxon>
    </lineage>
</organism>
<protein>
    <recommendedName>
        <fullName evidence="4">Glycosyltransferase 2-like domain-containing protein</fullName>
    </recommendedName>
</protein>
<comment type="caution">
    <text evidence="5">The sequence shown here is derived from an EMBL/GenBank/DDBJ whole genome shotgun (WGS) entry which is preliminary data.</text>
</comment>
<gene>
    <name evidence="5" type="ORF">DJ80_08050</name>
</gene>
<dbReference type="Pfam" id="PF00535">
    <property type="entry name" value="Glycos_transf_2"/>
    <property type="match status" value="1"/>
</dbReference>
<feature type="domain" description="Glycosyltransferase 2-like" evidence="4">
    <location>
        <begin position="38"/>
        <end position="79"/>
    </location>
</feature>
<sequence length="179" mass="20455">MGDVTVVIPTLKESRSDIPTLESVPDGVPVNIQRESPISAARNRGVENADTEYVIELDDDISFDRDLWDEVMDTVDRETIVGMEDWDYGLIVTRLIAFHRDAWVEVGGFDERLGSHMEDTDFAIKLDDAGYDLRSIEQSRIEHVPHENRITTTDRAWRLVYLCLKHPRYAPLLIRGTLG</sequence>
<dbReference type="GO" id="GO:0016757">
    <property type="term" value="F:glycosyltransferase activity"/>
    <property type="evidence" value="ECO:0007669"/>
    <property type="project" value="UniProtKB-KW"/>
</dbReference>
<dbReference type="PANTHER" id="PTHR43179:SF12">
    <property type="entry name" value="GALACTOFURANOSYLTRANSFERASE GLFT2"/>
    <property type="match status" value="1"/>
</dbReference>
<proteinExistence type="inferred from homology"/>
<evidence type="ECO:0000256" key="1">
    <source>
        <dbReference type="ARBA" id="ARBA00006739"/>
    </source>
</evidence>
<reference evidence="5 6" key="1">
    <citation type="journal article" date="2014" name="Front. Microbiol.">
        <title>Population and genomic analysis of the genus Halorubrum.</title>
        <authorList>
            <person name="Fullmer M.S."/>
            <person name="Soucy S.M."/>
            <person name="Swithers K.S."/>
            <person name="Makkay A.M."/>
            <person name="Wheeler R."/>
            <person name="Ventosa A."/>
            <person name="Gogarten J.P."/>
            <person name="Papke R.T."/>
        </authorList>
    </citation>
    <scope>NUCLEOTIDE SEQUENCE [LARGE SCALE GENOMIC DNA]</scope>
    <source>
        <strain evidence="5 6">Ga36</strain>
    </source>
</reference>
<dbReference type="Gene3D" id="3.90.550.10">
    <property type="entry name" value="Spore Coat Polysaccharide Biosynthesis Protein SpsA, Chain A"/>
    <property type="match status" value="1"/>
</dbReference>
<name>A0A256J3I4_HALEZ</name>
<evidence type="ECO:0000259" key="4">
    <source>
        <dbReference type="Pfam" id="PF00535"/>
    </source>
</evidence>
<dbReference type="AlphaFoldDB" id="A0A256J3I4"/>
<dbReference type="SUPFAM" id="SSF53448">
    <property type="entry name" value="Nucleotide-diphospho-sugar transferases"/>
    <property type="match status" value="1"/>
</dbReference>
<keyword evidence="2" id="KW-0328">Glycosyltransferase</keyword>
<evidence type="ECO:0000313" key="5">
    <source>
        <dbReference type="EMBL" id="OYR63394.1"/>
    </source>
</evidence>
<evidence type="ECO:0000313" key="6">
    <source>
        <dbReference type="Proteomes" id="UP000215731"/>
    </source>
</evidence>